<comment type="caution">
    <text evidence="1">The sequence shown here is derived from an EMBL/GenBank/DDBJ whole genome shotgun (WGS) entry which is preliminary data.</text>
</comment>
<evidence type="ECO:0000313" key="2">
    <source>
        <dbReference type="Proteomes" id="UP000005990"/>
    </source>
</evidence>
<sequence length="40" mass="4559">MSSAALISCTVELIRMEQVVLWRSSIQSTTAIRNEDFENE</sequence>
<gene>
    <name evidence="1" type="ORF">HMPREF9257_0190</name>
</gene>
<protein>
    <submittedName>
        <fullName evidence="1">Uncharacterized protein</fullName>
    </submittedName>
</protein>
<reference evidence="1 2" key="1">
    <citation type="submission" date="2010-10" db="EMBL/GenBank/DDBJ databases">
        <authorList>
            <person name="Durkin A.S."/>
            <person name="Madupu R."/>
            <person name="Torralba M."/>
            <person name="Gillis M."/>
            <person name="Methe B."/>
            <person name="Sutton G."/>
            <person name="Nelson K.E."/>
        </authorList>
    </citation>
    <scope>NUCLEOTIDE SEQUENCE [LARGE SCALE GENOMIC DNA]</scope>
    <source>
        <strain evidence="1 2">ACS-139-V-Col8</strain>
    </source>
</reference>
<name>E4KMX7_9LACT</name>
<evidence type="ECO:0000313" key="1">
    <source>
        <dbReference type="EMBL" id="EFR31816.1"/>
    </source>
</evidence>
<accession>E4KMX7</accession>
<dbReference type="STRING" id="908337.HMPREF9257_0190"/>
<organism evidence="1 2">
    <name type="scientific">Eremococcus coleocola ACS-139-V-Col8</name>
    <dbReference type="NCBI Taxonomy" id="908337"/>
    <lineage>
        <taxon>Bacteria</taxon>
        <taxon>Bacillati</taxon>
        <taxon>Bacillota</taxon>
        <taxon>Bacilli</taxon>
        <taxon>Lactobacillales</taxon>
        <taxon>Aerococcaceae</taxon>
        <taxon>Eremococcus</taxon>
    </lineage>
</organism>
<dbReference type="AlphaFoldDB" id="E4KMX7"/>
<dbReference type="EMBL" id="AENN01000006">
    <property type="protein sequence ID" value="EFR31816.1"/>
    <property type="molecule type" value="Genomic_DNA"/>
</dbReference>
<dbReference type="Proteomes" id="UP000005990">
    <property type="component" value="Unassembled WGS sequence"/>
</dbReference>
<keyword evidence="2" id="KW-1185">Reference proteome</keyword>
<proteinExistence type="predicted"/>